<reference evidence="3" key="1">
    <citation type="journal article" date="2019" name="Int. J. Syst. Evol. Microbiol.">
        <title>The Global Catalogue of Microorganisms (GCM) 10K type strain sequencing project: providing services to taxonomists for standard genome sequencing and annotation.</title>
        <authorList>
            <consortium name="The Broad Institute Genomics Platform"/>
            <consortium name="The Broad Institute Genome Sequencing Center for Infectious Disease"/>
            <person name="Wu L."/>
            <person name="Ma J."/>
        </authorList>
    </citation>
    <scope>NUCLEOTIDE SEQUENCE [LARGE SCALE GENOMIC DNA]</scope>
    <source>
        <strain evidence="3">CGMCC 1.12371</strain>
    </source>
</reference>
<dbReference type="InterPro" id="IPR033900">
    <property type="entry name" value="Gram_neg_porin_domain"/>
</dbReference>
<evidence type="ECO:0000313" key="3">
    <source>
        <dbReference type="Proteomes" id="UP001596501"/>
    </source>
</evidence>
<dbReference type="RefSeq" id="WP_382219250.1">
    <property type="nucleotide sequence ID" value="NZ_JBHTCA010000001.1"/>
</dbReference>
<organism evidence="2 3">
    <name type="scientific">Hydrogenophaga atypica</name>
    <dbReference type="NCBI Taxonomy" id="249409"/>
    <lineage>
        <taxon>Bacteria</taxon>
        <taxon>Pseudomonadati</taxon>
        <taxon>Pseudomonadota</taxon>
        <taxon>Betaproteobacteria</taxon>
        <taxon>Burkholderiales</taxon>
        <taxon>Comamonadaceae</taxon>
        <taxon>Hydrogenophaga</taxon>
    </lineage>
</organism>
<dbReference type="SUPFAM" id="SSF56935">
    <property type="entry name" value="Porins"/>
    <property type="match status" value="1"/>
</dbReference>
<evidence type="ECO:0000313" key="2">
    <source>
        <dbReference type="EMBL" id="MFC7407559.1"/>
    </source>
</evidence>
<accession>A0ABW2QDL8</accession>
<dbReference type="Pfam" id="PF13609">
    <property type="entry name" value="Porin_4"/>
    <property type="match status" value="1"/>
</dbReference>
<proteinExistence type="predicted"/>
<comment type="caution">
    <text evidence="2">The sequence shown here is derived from an EMBL/GenBank/DDBJ whole genome shotgun (WGS) entry which is preliminary data.</text>
</comment>
<feature type="domain" description="Porin" evidence="1">
    <location>
        <begin position="13"/>
        <end position="66"/>
    </location>
</feature>
<dbReference type="Proteomes" id="UP001596501">
    <property type="component" value="Unassembled WGS sequence"/>
</dbReference>
<name>A0ABW2QDL8_9BURK</name>
<dbReference type="InterPro" id="IPR023614">
    <property type="entry name" value="Porin_dom_sf"/>
</dbReference>
<protein>
    <submittedName>
        <fullName evidence="2">Porin</fullName>
    </submittedName>
</protein>
<sequence>MCLVSSTKIHVTFFWGASAPLGSGKVMVSYINKHGKPTANASANQFALGYNYFLSKRTDVYLSFAKIIGLSGYRVGNGTEQGSGNKAFNVGLRHVF</sequence>
<evidence type="ECO:0000259" key="1">
    <source>
        <dbReference type="Pfam" id="PF13609"/>
    </source>
</evidence>
<dbReference type="EMBL" id="JBHTCA010000001">
    <property type="protein sequence ID" value="MFC7407559.1"/>
    <property type="molecule type" value="Genomic_DNA"/>
</dbReference>
<dbReference type="Gene3D" id="2.40.160.10">
    <property type="entry name" value="Porin"/>
    <property type="match status" value="1"/>
</dbReference>
<gene>
    <name evidence="2" type="ORF">ACFQPB_01650</name>
</gene>
<keyword evidence="3" id="KW-1185">Reference proteome</keyword>